<keyword evidence="3" id="KW-1185">Reference proteome</keyword>
<evidence type="ECO:0000256" key="1">
    <source>
        <dbReference type="SAM" id="MobiDB-lite"/>
    </source>
</evidence>
<dbReference type="EMBL" id="DUZY01000003">
    <property type="protein sequence ID" value="DAD33527.1"/>
    <property type="molecule type" value="Genomic_DNA"/>
</dbReference>
<dbReference type="AlphaFoldDB" id="A0A822YM10"/>
<feature type="region of interest" description="Disordered" evidence="1">
    <location>
        <begin position="43"/>
        <end position="255"/>
    </location>
</feature>
<evidence type="ECO:0000313" key="3">
    <source>
        <dbReference type="Proteomes" id="UP000607653"/>
    </source>
</evidence>
<name>A0A822YM10_NELNU</name>
<feature type="compositionally biased region" description="Polar residues" evidence="1">
    <location>
        <begin position="241"/>
        <end position="255"/>
    </location>
</feature>
<feature type="compositionally biased region" description="Basic and acidic residues" evidence="1">
    <location>
        <begin position="70"/>
        <end position="86"/>
    </location>
</feature>
<sequence>MARILLQPLAIFHRLFRFVIDFLAARGLKPVILGSPTDHGVANPPVAATPSPPDGVVDSTGGNTVGTATPEKDENKAENNQTHEPENSVAAPTEASGSLEKGNPALAAQAESSLQPAAIPWEDKEEAAQVMGAEKVVGSSSSSSEQSHQDKGQEESVLPAPSTVPPQARSLKKTVTIKDATEELGPPKEDEKKTHKEKLKQEKDKGTKVQPQRPPRSILKVPSNINEKSEEFIQRRRETLRTSSGPSRTQTQSRT</sequence>
<protein>
    <submittedName>
        <fullName evidence="2">Uncharacterized protein</fullName>
    </submittedName>
</protein>
<reference evidence="2 3" key="1">
    <citation type="journal article" date="2020" name="Mol. Biol. Evol.">
        <title>Distinct Expression and Methylation Patterns for Genes with Different Fates following a Single Whole-Genome Duplication in Flowering Plants.</title>
        <authorList>
            <person name="Shi T."/>
            <person name="Rahmani R.S."/>
            <person name="Gugger P.F."/>
            <person name="Wang M."/>
            <person name="Li H."/>
            <person name="Zhang Y."/>
            <person name="Li Z."/>
            <person name="Wang Q."/>
            <person name="Van de Peer Y."/>
            <person name="Marchal K."/>
            <person name="Chen J."/>
        </authorList>
    </citation>
    <scope>NUCLEOTIDE SEQUENCE [LARGE SCALE GENOMIC DNA]</scope>
    <source>
        <tissue evidence="2">Leaf</tissue>
    </source>
</reference>
<feature type="compositionally biased region" description="Basic and acidic residues" evidence="1">
    <location>
        <begin position="227"/>
        <end position="240"/>
    </location>
</feature>
<accession>A0A822YM10</accession>
<organism evidence="2 3">
    <name type="scientific">Nelumbo nucifera</name>
    <name type="common">Sacred lotus</name>
    <dbReference type="NCBI Taxonomy" id="4432"/>
    <lineage>
        <taxon>Eukaryota</taxon>
        <taxon>Viridiplantae</taxon>
        <taxon>Streptophyta</taxon>
        <taxon>Embryophyta</taxon>
        <taxon>Tracheophyta</taxon>
        <taxon>Spermatophyta</taxon>
        <taxon>Magnoliopsida</taxon>
        <taxon>Proteales</taxon>
        <taxon>Nelumbonaceae</taxon>
        <taxon>Nelumbo</taxon>
    </lineage>
</organism>
<evidence type="ECO:0000313" key="2">
    <source>
        <dbReference type="EMBL" id="DAD33527.1"/>
    </source>
</evidence>
<comment type="caution">
    <text evidence="2">The sequence shown here is derived from an EMBL/GenBank/DDBJ whole genome shotgun (WGS) entry which is preliminary data.</text>
</comment>
<feature type="compositionally biased region" description="Basic and acidic residues" evidence="1">
    <location>
        <begin position="179"/>
        <end position="207"/>
    </location>
</feature>
<proteinExistence type="predicted"/>
<gene>
    <name evidence="2" type="ORF">HUJ06_012378</name>
</gene>
<dbReference type="Proteomes" id="UP000607653">
    <property type="component" value="Unassembled WGS sequence"/>
</dbReference>